<evidence type="ECO:0000256" key="5">
    <source>
        <dbReference type="ARBA" id="ARBA00011946"/>
    </source>
</evidence>
<evidence type="ECO:0000256" key="7">
    <source>
        <dbReference type="ARBA" id="ARBA00022490"/>
    </source>
</evidence>
<evidence type="ECO:0000256" key="13">
    <source>
        <dbReference type="ARBA" id="ARBA00023102"/>
    </source>
</evidence>
<evidence type="ECO:0000256" key="11">
    <source>
        <dbReference type="ARBA" id="ARBA00022741"/>
    </source>
</evidence>
<organism evidence="17 18">
    <name type="scientific">Prymnesium parvum</name>
    <name type="common">Toxic golden alga</name>
    <dbReference type="NCBI Taxonomy" id="97485"/>
    <lineage>
        <taxon>Eukaryota</taxon>
        <taxon>Haptista</taxon>
        <taxon>Haptophyta</taxon>
        <taxon>Prymnesiophyceae</taxon>
        <taxon>Prymnesiales</taxon>
        <taxon>Prymnesiaceae</taxon>
        <taxon>Prymnesium</taxon>
    </lineage>
</organism>
<dbReference type="Proteomes" id="UP001515480">
    <property type="component" value="Unassembled WGS sequence"/>
</dbReference>
<evidence type="ECO:0000256" key="4">
    <source>
        <dbReference type="ARBA" id="ARBA00009372"/>
    </source>
</evidence>
<dbReference type="InterPro" id="IPR001348">
    <property type="entry name" value="ATP_PRibTrfase_HisG"/>
</dbReference>
<evidence type="ECO:0000313" key="18">
    <source>
        <dbReference type="Proteomes" id="UP001515480"/>
    </source>
</evidence>
<dbReference type="GO" id="GO:0000287">
    <property type="term" value="F:magnesium ion binding"/>
    <property type="evidence" value="ECO:0007669"/>
    <property type="project" value="InterPro"/>
</dbReference>
<evidence type="ECO:0000256" key="1">
    <source>
        <dbReference type="ARBA" id="ARBA00000915"/>
    </source>
</evidence>
<evidence type="ECO:0000256" key="12">
    <source>
        <dbReference type="ARBA" id="ARBA00022840"/>
    </source>
</evidence>
<keyword evidence="8" id="KW-0028">Amino-acid biosynthesis</keyword>
<reference evidence="17 18" key="1">
    <citation type="journal article" date="2024" name="Science">
        <title>Giant polyketide synthase enzymes in the biosynthesis of giant marine polyether toxins.</title>
        <authorList>
            <person name="Fallon T.R."/>
            <person name="Shende V.V."/>
            <person name="Wierzbicki I.H."/>
            <person name="Pendleton A.L."/>
            <person name="Watervoot N.F."/>
            <person name="Auber R.P."/>
            <person name="Gonzalez D.J."/>
            <person name="Wisecaver J.H."/>
            <person name="Moore B.S."/>
        </authorList>
    </citation>
    <scope>NUCLEOTIDE SEQUENCE [LARGE SCALE GENOMIC DNA]</scope>
    <source>
        <strain evidence="17 18">12B1</strain>
    </source>
</reference>
<protein>
    <recommendedName>
        <fullName evidence="6">ATP phosphoribosyltransferase</fullName>
        <ecNumber evidence="5">2.4.2.17</ecNumber>
    </recommendedName>
</protein>
<comment type="caution">
    <text evidence="17">The sequence shown here is derived from an EMBL/GenBank/DDBJ whole genome shotgun (WGS) entry which is preliminary data.</text>
</comment>
<dbReference type="GO" id="GO:0005524">
    <property type="term" value="F:ATP binding"/>
    <property type="evidence" value="ECO:0007669"/>
    <property type="project" value="UniProtKB-KW"/>
</dbReference>
<evidence type="ECO:0000256" key="2">
    <source>
        <dbReference type="ARBA" id="ARBA00004496"/>
    </source>
</evidence>
<keyword evidence="7" id="KW-0963">Cytoplasm</keyword>
<dbReference type="InterPro" id="IPR015867">
    <property type="entry name" value="N-reg_PII/ATP_PRibTrfase_C"/>
</dbReference>
<dbReference type="Pfam" id="PF01634">
    <property type="entry name" value="HisG"/>
    <property type="match status" value="1"/>
</dbReference>
<keyword evidence="10" id="KW-0808">Transferase</keyword>
<comment type="catalytic activity">
    <reaction evidence="1">
        <text>1-(5-phospho-beta-D-ribosyl)-ATP + diphosphate = 5-phospho-alpha-D-ribose 1-diphosphate + ATP</text>
        <dbReference type="Rhea" id="RHEA:18473"/>
        <dbReference type="ChEBI" id="CHEBI:30616"/>
        <dbReference type="ChEBI" id="CHEBI:33019"/>
        <dbReference type="ChEBI" id="CHEBI:58017"/>
        <dbReference type="ChEBI" id="CHEBI:73183"/>
        <dbReference type="EC" id="2.4.2.17"/>
    </reaction>
</comment>
<dbReference type="NCBIfam" id="TIGR00070">
    <property type="entry name" value="hisG"/>
    <property type="match status" value="1"/>
</dbReference>
<dbReference type="Pfam" id="PF08029">
    <property type="entry name" value="HisG_C"/>
    <property type="match status" value="1"/>
</dbReference>
<comment type="subcellular location">
    <subcellularLocation>
        <location evidence="2">Cytoplasm</location>
    </subcellularLocation>
</comment>
<evidence type="ECO:0000256" key="6">
    <source>
        <dbReference type="ARBA" id="ARBA00020998"/>
    </source>
</evidence>
<dbReference type="Gene3D" id="3.40.190.10">
    <property type="entry name" value="Periplasmic binding protein-like II"/>
    <property type="match status" value="2"/>
</dbReference>
<evidence type="ECO:0000259" key="16">
    <source>
        <dbReference type="Pfam" id="PF08029"/>
    </source>
</evidence>
<dbReference type="PROSITE" id="PS01316">
    <property type="entry name" value="ATP_P_PHORIBOSYLTR"/>
    <property type="match status" value="1"/>
</dbReference>
<gene>
    <name evidence="17" type="ORF">AB1Y20_020429</name>
</gene>
<sequence>MHFHTLPLRRMAALAGASLVAGVAVAQCHQGYQHTGRTKMSASKFDPKDPNRLLLAVPKKGRMHAAIIDMLNGSGFDYKRPERLDIAHCRDLPVSIVFLPAADIATYVSDGNVDLGITGEDIVAESGANVNVLMELGFGKCRLSLQAPKQANITDAKQLAGKRIVTSFPALTEAFFKKFETEETGKTNIKCISGSVEAACGLGLADGIVDLVETGTTMRAAGLEEISTVLNTQCVLISNPQSKHNELIEIVRRRLAGYLTASRFVMITYNVHRAALKEASLITPGKRSPSIVSLEDSNWVAVNALVEKKRAAGVMDELERIGATDILTTQLHSSRMGD</sequence>
<evidence type="ECO:0000313" key="17">
    <source>
        <dbReference type="EMBL" id="KAL1525575.1"/>
    </source>
</evidence>
<feature type="chain" id="PRO_5044235477" description="ATP phosphoribosyltransferase" evidence="14">
    <location>
        <begin position="27"/>
        <end position="338"/>
    </location>
</feature>
<dbReference type="SUPFAM" id="SSF54913">
    <property type="entry name" value="GlnB-like"/>
    <property type="match status" value="1"/>
</dbReference>
<dbReference type="GO" id="GO:0005737">
    <property type="term" value="C:cytoplasm"/>
    <property type="evidence" value="ECO:0007669"/>
    <property type="project" value="UniProtKB-SubCell"/>
</dbReference>
<dbReference type="EMBL" id="JBGBPQ010000004">
    <property type="protein sequence ID" value="KAL1525575.1"/>
    <property type="molecule type" value="Genomic_DNA"/>
</dbReference>
<dbReference type="FunFam" id="3.30.70.120:FF:000003">
    <property type="entry name" value="ATP phosphoribosyltransferase"/>
    <property type="match status" value="1"/>
</dbReference>
<keyword evidence="18" id="KW-1185">Reference proteome</keyword>
<dbReference type="PANTHER" id="PTHR21403:SF8">
    <property type="entry name" value="ATP PHOSPHORIBOSYLTRANSFERASE"/>
    <property type="match status" value="1"/>
</dbReference>
<dbReference type="NCBIfam" id="TIGR03455">
    <property type="entry name" value="HisG_C-term"/>
    <property type="match status" value="1"/>
</dbReference>
<evidence type="ECO:0000256" key="10">
    <source>
        <dbReference type="ARBA" id="ARBA00022679"/>
    </source>
</evidence>
<dbReference type="EC" id="2.4.2.17" evidence="5"/>
<dbReference type="PANTHER" id="PTHR21403">
    <property type="entry name" value="ATP PHOSPHORIBOSYLTRANSFERASE ATP-PRTASE"/>
    <property type="match status" value="1"/>
</dbReference>
<comment type="similarity">
    <text evidence="4">Belongs to the ATP phosphoribosyltransferase family.</text>
</comment>
<dbReference type="InterPro" id="IPR020621">
    <property type="entry name" value="ATP-PRT_HisG_long"/>
</dbReference>
<keyword evidence="12" id="KW-0067">ATP-binding</keyword>
<name>A0AB34JV81_PRYPA</name>
<keyword evidence="9" id="KW-0328">Glycosyltransferase</keyword>
<dbReference type="FunFam" id="3.40.190.10:FF:000123">
    <property type="entry name" value="HIS1p ATP phosphoribosyltransferase"/>
    <property type="match status" value="1"/>
</dbReference>
<evidence type="ECO:0000259" key="15">
    <source>
        <dbReference type="Pfam" id="PF01634"/>
    </source>
</evidence>
<dbReference type="InterPro" id="IPR018198">
    <property type="entry name" value="ATP_PRibTrfase_CS"/>
</dbReference>
<dbReference type="InterPro" id="IPR013115">
    <property type="entry name" value="HisG_C"/>
</dbReference>
<dbReference type="GO" id="GO:0000105">
    <property type="term" value="P:L-histidine biosynthetic process"/>
    <property type="evidence" value="ECO:0007669"/>
    <property type="project" value="UniProtKB-KW"/>
</dbReference>
<keyword evidence="14" id="KW-0732">Signal</keyword>
<dbReference type="Gene3D" id="3.30.70.120">
    <property type="match status" value="1"/>
</dbReference>
<accession>A0AB34JV81</accession>
<dbReference type="GO" id="GO:0003879">
    <property type="term" value="F:ATP phosphoribosyltransferase activity"/>
    <property type="evidence" value="ECO:0007669"/>
    <property type="project" value="UniProtKB-EC"/>
</dbReference>
<evidence type="ECO:0000256" key="14">
    <source>
        <dbReference type="SAM" id="SignalP"/>
    </source>
</evidence>
<keyword evidence="13" id="KW-0368">Histidine biosynthesis</keyword>
<feature type="signal peptide" evidence="14">
    <location>
        <begin position="1"/>
        <end position="26"/>
    </location>
</feature>
<feature type="domain" description="Histidine biosynthesis HisG C-terminal" evidence="16">
    <location>
        <begin position="261"/>
        <end position="332"/>
    </location>
</feature>
<comment type="pathway">
    <text evidence="3">Amino-acid biosynthesis; L-histidine biosynthesis; L-histidine from 5-phospho-alpha-D-ribose 1-diphosphate: step 1/9.</text>
</comment>
<feature type="domain" description="ATP phosphoribosyltransferase catalytic" evidence="15">
    <location>
        <begin position="101"/>
        <end position="256"/>
    </location>
</feature>
<evidence type="ECO:0000256" key="8">
    <source>
        <dbReference type="ARBA" id="ARBA00022605"/>
    </source>
</evidence>
<dbReference type="AlphaFoldDB" id="A0AB34JV81"/>
<dbReference type="InterPro" id="IPR011322">
    <property type="entry name" value="N-reg_PII-like_a/b"/>
</dbReference>
<dbReference type="InterPro" id="IPR013820">
    <property type="entry name" value="ATP_PRibTrfase_cat"/>
</dbReference>
<dbReference type="HAMAP" id="MF_00079">
    <property type="entry name" value="HisG_Long"/>
    <property type="match status" value="1"/>
</dbReference>
<keyword evidence="11" id="KW-0547">Nucleotide-binding</keyword>
<evidence type="ECO:0000256" key="9">
    <source>
        <dbReference type="ARBA" id="ARBA00022676"/>
    </source>
</evidence>
<proteinExistence type="inferred from homology"/>
<dbReference type="SUPFAM" id="SSF53850">
    <property type="entry name" value="Periplasmic binding protein-like II"/>
    <property type="match status" value="1"/>
</dbReference>
<evidence type="ECO:0000256" key="3">
    <source>
        <dbReference type="ARBA" id="ARBA00004667"/>
    </source>
</evidence>